<keyword evidence="2" id="KW-1185">Reference proteome</keyword>
<protein>
    <recommendedName>
        <fullName evidence="3">Acyltransferase 3 domain-containing protein</fullName>
    </recommendedName>
</protein>
<gene>
    <name evidence="1" type="ORF">GOEFS_114_00010</name>
</gene>
<proteinExistence type="predicted"/>
<organism evidence="1 2">
    <name type="scientific">Gordonia effusa NBRC 100432</name>
    <dbReference type="NCBI Taxonomy" id="1077974"/>
    <lineage>
        <taxon>Bacteria</taxon>
        <taxon>Bacillati</taxon>
        <taxon>Actinomycetota</taxon>
        <taxon>Actinomycetes</taxon>
        <taxon>Mycobacteriales</taxon>
        <taxon>Gordoniaceae</taxon>
        <taxon>Gordonia</taxon>
    </lineage>
</organism>
<sequence>MPSVVTTSVDAARDATRKAYLHHLDLIRATTFSLVIFVHCLTQTTNEELSVGINSASLLLHFTRNTFFALTGFVLMYQNF</sequence>
<dbReference type="eggNOG" id="COG1835">
    <property type="taxonomic scope" value="Bacteria"/>
</dbReference>
<name>H0R5J8_9ACTN</name>
<evidence type="ECO:0008006" key="3">
    <source>
        <dbReference type="Google" id="ProtNLM"/>
    </source>
</evidence>
<feature type="non-terminal residue" evidence="1">
    <location>
        <position position="80"/>
    </location>
</feature>
<accession>H0R5J8</accession>
<evidence type="ECO:0000313" key="2">
    <source>
        <dbReference type="Proteomes" id="UP000035034"/>
    </source>
</evidence>
<reference evidence="1 2" key="1">
    <citation type="submission" date="2011-12" db="EMBL/GenBank/DDBJ databases">
        <title>Whole genome shotgun sequence of Gordonia effusa NBRC 100432.</title>
        <authorList>
            <person name="Yoshida I."/>
            <person name="Takarada H."/>
            <person name="Hosoyama A."/>
            <person name="Tsuchikane K."/>
            <person name="Katsumata H."/>
            <person name="Yamazaki S."/>
            <person name="Fujita N."/>
        </authorList>
    </citation>
    <scope>NUCLEOTIDE SEQUENCE [LARGE SCALE GENOMIC DNA]</scope>
    <source>
        <strain evidence="1 2">NBRC 100432</strain>
    </source>
</reference>
<dbReference type="Proteomes" id="UP000035034">
    <property type="component" value="Unassembled WGS sequence"/>
</dbReference>
<evidence type="ECO:0000313" key="1">
    <source>
        <dbReference type="EMBL" id="GAB20349.1"/>
    </source>
</evidence>
<comment type="caution">
    <text evidence="1">The sequence shown here is derived from an EMBL/GenBank/DDBJ whole genome shotgun (WGS) entry which is preliminary data.</text>
</comment>
<dbReference type="AlphaFoldDB" id="H0R5J8"/>
<dbReference type="EMBL" id="BAEH01000114">
    <property type="protein sequence ID" value="GAB20349.1"/>
    <property type="molecule type" value="Genomic_DNA"/>
</dbReference>